<dbReference type="CDD" id="cd01081">
    <property type="entry name" value="Aldose_epim"/>
    <property type="match status" value="1"/>
</dbReference>
<dbReference type="InterPro" id="IPR008183">
    <property type="entry name" value="Aldose_1/G6P_1-epimerase"/>
</dbReference>
<feature type="signal peptide" evidence="1">
    <location>
        <begin position="1"/>
        <end position="21"/>
    </location>
</feature>
<reference evidence="2 3" key="1">
    <citation type="submission" date="2019-03" db="EMBL/GenBank/DDBJ databases">
        <title>Deep-cultivation of Planctomycetes and their phenomic and genomic characterization uncovers novel biology.</title>
        <authorList>
            <person name="Wiegand S."/>
            <person name="Jogler M."/>
            <person name="Boedeker C."/>
            <person name="Pinto D."/>
            <person name="Vollmers J."/>
            <person name="Rivas-Marin E."/>
            <person name="Kohn T."/>
            <person name="Peeters S.H."/>
            <person name="Heuer A."/>
            <person name="Rast P."/>
            <person name="Oberbeckmann S."/>
            <person name="Bunk B."/>
            <person name="Jeske O."/>
            <person name="Meyerdierks A."/>
            <person name="Storesund J.E."/>
            <person name="Kallscheuer N."/>
            <person name="Luecker S."/>
            <person name="Lage O.M."/>
            <person name="Pohl T."/>
            <person name="Merkel B.J."/>
            <person name="Hornburger P."/>
            <person name="Mueller R.-W."/>
            <person name="Bruemmer F."/>
            <person name="Labrenz M."/>
            <person name="Spormann A.M."/>
            <person name="Op den Camp H."/>
            <person name="Overmann J."/>
            <person name="Amann R."/>
            <person name="Jetten M.S.M."/>
            <person name="Mascher T."/>
            <person name="Medema M.H."/>
            <person name="Devos D.P."/>
            <person name="Kaster A.-K."/>
            <person name="Ovreas L."/>
            <person name="Rohde M."/>
            <person name="Galperin M.Y."/>
            <person name="Jogler C."/>
        </authorList>
    </citation>
    <scope>NUCLEOTIDE SEQUENCE [LARGE SCALE GENOMIC DNA]</scope>
    <source>
        <strain evidence="2 3">Enr13</strain>
    </source>
</reference>
<dbReference type="EMBL" id="CP037423">
    <property type="protein sequence ID" value="QDV40769.1"/>
    <property type="molecule type" value="Genomic_DNA"/>
</dbReference>
<dbReference type="KEGG" id="snep:Enr13x_06050"/>
<dbReference type="AlphaFoldDB" id="A0A518HIX4"/>
<dbReference type="InterPro" id="IPR011013">
    <property type="entry name" value="Gal_mutarotase_sf_dom"/>
</dbReference>
<dbReference type="GO" id="GO:0006006">
    <property type="term" value="P:glucose metabolic process"/>
    <property type="evidence" value="ECO:0007669"/>
    <property type="project" value="TreeGrafter"/>
</dbReference>
<dbReference type="RefSeq" id="WP_145384585.1">
    <property type="nucleotide sequence ID" value="NZ_CP037423.1"/>
</dbReference>
<dbReference type="PANTHER" id="PTHR10091">
    <property type="entry name" value="ALDOSE-1-EPIMERASE"/>
    <property type="match status" value="1"/>
</dbReference>
<dbReference type="EC" id="5.1.3.3" evidence="2"/>
<dbReference type="GO" id="GO:0004034">
    <property type="term" value="F:aldose 1-epimerase activity"/>
    <property type="evidence" value="ECO:0007669"/>
    <property type="project" value="UniProtKB-EC"/>
</dbReference>
<dbReference type="PANTHER" id="PTHR10091:SF0">
    <property type="entry name" value="GALACTOSE MUTAROTASE"/>
    <property type="match status" value="1"/>
</dbReference>
<keyword evidence="3" id="KW-1185">Reference proteome</keyword>
<evidence type="ECO:0000313" key="3">
    <source>
        <dbReference type="Proteomes" id="UP000319004"/>
    </source>
</evidence>
<keyword evidence="1" id="KW-0732">Signal</keyword>
<dbReference type="GO" id="GO:0033499">
    <property type="term" value="P:galactose catabolic process via UDP-galactose, Leloir pathway"/>
    <property type="evidence" value="ECO:0007669"/>
    <property type="project" value="TreeGrafter"/>
</dbReference>
<dbReference type="Proteomes" id="UP000319004">
    <property type="component" value="Chromosome"/>
</dbReference>
<dbReference type="Pfam" id="PF01263">
    <property type="entry name" value="Aldose_epim"/>
    <property type="match status" value="1"/>
</dbReference>
<dbReference type="GO" id="GO:0030246">
    <property type="term" value="F:carbohydrate binding"/>
    <property type="evidence" value="ECO:0007669"/>
    <property type="project" value="InterPro"/>
</dbReference>
<feature type="chain" id="PRO_5021932583" evidence="1">
    <location>
        <begin position="22"/>
        <end position="343"/>
    </location>
</feature>
<dbReference type="OrthoDB" id="9795355at2"/>
<dbReference type="Gene3D" id="2.70.98.10">
    <property type="match status" value="1"/>
</dbReference>
<evidence type="ECO:0000313" key="2">
    <source>
        <dbReference type="EMBL" id="QDV40769.1"/>
    </source>
</evidence>
<name>A0A518HIX4_9BACT</name>
<accession>A0A518HIX4</accession>
<gene>
    <name evidence="2" type="primary">galM</name>
    <name evidence="2" type="ORF">Enr13x_06050</name>
</gene>
<proteinExistence type="predicted"/>
<dbReference type="SUPFAM" id="SSF74650">
    <property type="entry name" value="Galactose mutarotase-like"/>
    <property type="match status" value="1"/>
</dbReference>
<dbReference type="InterPro" id="IPR014718">
    <property type="entry name" value="GH-type_carb-bd"/>
</dbReference>
<evidence type="ECO:0000256" key="1">
    <source>
        <dbReference type="SAM" id="SignalP"/>
    </source>
</evidence>
<sequence length="343" mass="37963" precursor="true">MMLRPLLCCFALCAVVPNVVAGEISIGNESGTQVFTLRQGTTVVKFAPGAGANAYSIRVDDVEYLRQPDSLDKLPGVGFGNPILYPTPNRVKNAAFEFDGQAVRFQPNAGGNFIHGLVNRHAWQFVRSRSDSKHAAITCVADFRDGTALHSRFPFPHELYLTVTVSDGAVRWTYEVDNTAGTAAVPFGFALHPYFVYQGRRADTYLKIPATHWMESEKQLPSGKLVAKDQLGFPLGEFMSLKGTTFDDVFWGMKPDQPTVIEYRDVNRMITIAASEAFTHLVVWTPDRPYFGVESQTCSTDAHNLHAAGKTSEAHLQICQPGQTLSGWVEYQFKKVSDTFLAE</sequence>
<protein>
    <submittedName>
        <fullName evidence="2">Aldose 1-epimerase</fullName>
        <ecNumber evidence="2">5.1.3.3</ecNumber>
    </submittedName>
</protein>
<organism evidence="2 3">
    <name type="scientific">Stieleria neptunia</name>
    <dbReference type="NCBI Taxonomy" id="2527979"/>
    <lineage>
        <taxon>Bacteria</taxon>
        <taxon>Pseudomonadati</taxon>
        <taxon>Planctomycetota</taxon>
        <taxon>Planctomycetia</taxon>
        <taxon>Pirellulales</taxon>
        <taxon>Pirellulaceae</taxon>
        <taxon>Stieleria</taxon>
    </lineage>
</organism>
<keyword evidence="2" id="KW-0413">Isomerase</keyword>